<feature type="region of interest" description="Disordered" evidence="1">
    <location>
        <begin position="254"/>
        <end position="274"/>
    </location>
</feature>
<dbReference type="NCBIfam" id="TIGR04294">
    <property type="entry name" value="pre_pil_HX9DG"/>
    <property type="match status" value="1"/>
</dbReference>
<dbReference type="InterPro" id="IPR027558">
    <property type="entry name" value="Pre_pil_HX9DG_C"/>
</dbReference>
<keyword evidence="5" id="KW-1185">Reference proteome</keyword>
<feature type="domain" description="DUF1559" evidence="3">
    <location>
        <begin position="42"/>
        <end position="330"/>
    </location>
</feature>
<keyword evidence="2" id="KW-0812">Transmembrane</keyword>
<gene>
    <name evidence="4" type="ORF">Pla175_26380</name>
</gene>
<protein>
    <submittedName>
        <fullName evidence="4">Putative major pilin subunit</fullName>
    </submittedName>
</protein>
<evidence type="ECO:0000259" key="3">
    <source>
        <dbReference type="Pfam" id="PF07596"/>
    </source>
</evidence>
<evidence type="ECO:0000313" key="5">
    <source>
        <dbReference type="Proteomes" id="UP000317429"/>
    </source>
</evidence>
<dbReference type="NCBIfam" id="TIGR02532">
    <property type="entry name" value="IV_pilin_GFxxxE"/>
    <property type="match status" value="1"/>
</dbReference>
<dbReference type="InterPro" id="IPR012902">
    <property type="entry name" value="N_methyl_site"/>
</dbReference>
<dbReference type="KEGG" id="pnd:Pla175_26380"/>
<dbReference type="PANTHER" id="PTHR30093">
    <property type="entry name" value="GENERAL SECRETION PATHWAY PROTEIN G"/>
    <property type="match status" value="1"/>
</dbReference>
<dbReference type="Pfam" id="PF07596">
    <property type="entry name" value="SBP_bac_10"/>
    <property type="match status" value="1"/>
</dbReference>
<dbReference type="SUPFAM" id="SSF54523">
    <property type="entry name" value="Pili subunits"/>
    <property type="match status" value="1"/>
</dbReference>
<feature type="transmembrane region" description="Helical" evidence="2">
    <location>
        <begin position="20"/>
        <end position="41"/>
    </location>
</feature>
<dbReference type="InterPro" id="IPR045584">
    <property type="entry name" value="Pilin-like"/>
</dbReference>
<feature type="compositionally biased region" description="Polar residues" evidence="1">
    <location>
        <begin position="263"/>
        <end position="274"/>
    </location>
</feature>
<dbReference type="EMBL" id="CP036291">
    <property type="protein sequence ID" value="QDU89251.1"/>
    <property type="molecule type" value="Genomic_DNA"/>
</dbReference>
<accession>A0A518DCP7</accession>
<keyword evidence="2" id="KW-0472">Membrane</keyword>
<evidence type="ECO:0000313" key="4">
    <source>
        <dbReference type="EMBL" id="QDU89251.1"/>
    </source>
</evidence>
<keyword evidence="2" id="KW-1133">Transmembrane helix</keyword>
<dbReference type="PROSITE" id="PS00409">
    <property type="entry name" value="PROKAR_NTER_METHYL"/>
    <property type="match status" value="1"/>
</dbReference>
<sequence length="348" mass="37712">MAYLTRRPPKSGRRDRGFTLVELLVVIAIIGILVALLLPAVQAAREAARRMQCGNNLKQMGLAHLNYETAQGHFPDGMTLECDPVPTEGCRGWTNIHYTLAYYEEGVVEQSFDFDFEGGWLLWMREMNRTQPGVVTLLENTRLSAMLCPSLTKWEETYGSGYRRDYFGCFGGRGHSEAGGSSRFGTTDPLTTPLQGPDGPVADDGMLYANSSTKFSEVTDGSSKTFLGGESNHGNFSSAPDYGGCTGGPSPWHIGGSGKKDTLSGSSKYGRSQTSYGRALRGTINPLNYKIPCMSRVTDNTVPFGSDHAGGASMLYADGHVEFLADDIDFDLYQALSTRGGGETLNLN</sequence>
<proteinExistence type="predicted"/>
<organism evidence="4 5">
    <name type="scientific">Pirellulimonas nuda</name>
    <dbReference type="NCBI Taxonomy" id="2528009"/>
    <lineage>
        <taxon>Bacteria</taxon>
        <taxon>Pseudomonadati</taxon>
        <taxon>Planctomycetota</taxon>
        <taxon>Planctomycetia</taxon>
        <taxon>Pirellulales</taxon>
        <taxon>Lacipirellulaceae</taxon>
        <taxon>Pirellulimonas</taxon>
    </lineage>
</organism>
<name>A0A518DCP7_9BACT</name>
<dbReference type="Pfam" id="PF07963">
    <property type="entry name" value="N_methyl"/>
    <property type="match status" value="1"/>
</dbReference>
<dbReference type="Proteomes" id="UP000317429">
    <property type="component" value="Chromosome"/>
</dbReference>
<dbReference type="Gene3D" id="3.30.700.10">
    <property type="entry name" value="Glycoprotein, Type 4 Pilin"/>
    <property type="match status" value="1"/>
</dbReference>
<dbReference type="AlphaFoldDB" id="A0A518DCP7"/>
<evidence type="ECO:0000256" key="1">
    <source>
        <dbReference type="SAM" id="MobiDB-lite"/>
    </source>
</evidence>
<dbReference type="PANTHER" id="PTHR30093:SF2">
    <property type="entry name" value="TYPE II SECRETION SYSTEM PROTEIN H"/>
    <property type="match status" value="1"/>
</dbReference>
<reference evidence="4 5" key="1">
    <citation type="submission" date="2019-02" db="EMBL/GenBank/DDBJ databases">
        <title>Deep-cultivation of Planctomycetes and their phenomic and genomic characterization uncovers novel biology.</title>
        <authorList>
            <person name="Wiegand S."/>
            <person name="Jogler M."/>
            <person name="Boedeker C."/>
            <person name="Pinto D."/>
            <person name="Vollmers J."/>
            <person name="Rivas-Marin E."/>
            <person name="Kohn T."/>
            <person name="Peeters S.H."/>
            <person name="Heuer A."/>
            <person name="Rast P."/>
            <person name="Oberbeckmann S."/>
            <person name="Bunk B."/>
            <person name="Jeske O."/>
            <person name="Meyerdierks A."/>
            <person name="Storesund J.E."/>
            <person name="Kallscheuer N."/>
            <person name="Luecker S."/>
            <person name="Lage O.M."/>
            <person name="Pohl T."/>
            <person name="Merkel B.J."/>
            <person name="Hornburger P."/>
            <person name="Mueller R.-W."/>
            <person name="Bruemmer F."/>
            <person name="Labrenz M."/>
            <person name="Spormann A.M."/>
            <person name="Op den Camp H."/>
            <person name="Overmann J."/>
            <person name="Amann R."/>
            <person name="Jetten M.S.M."/>
            <person name="Mascher T."/>
            <person name="Medema M.H."/>
            <person name="Devos D.P."/>
            <person name="Kaster A.-K."/>
            <person name="Ovreas L."/>
            <person name="Rohde M."/>
            <person name="Galperin M.Y."/>
            <person name="Jogler C."/>
        </authorList>
    </citation>
    <scope>NUCLEOTIDE SEQUENCE [LARGE SCALE GENOMIC DNA]</scope>
    <source>
        <strain evidence="4 5">Pla175</strain>
    </source>
</reference>
<dbReference type="InterPro" id="IPR011453">
    <property type="entry name" value="DUF1559"/>
</dbReference>
<evidence type="ECO:0000256" key="2">
    <source>
        <dbReference type="SAM" id="Phobius"/>
    </source>
</evidence>